<feature type="compositionally biased region" description="Acidic residues" evidence="4">
    <location>
        <begin position="1"/>
        <end position="16"/>
    </location>
</feature>
<dbReference type="CDD" id="cd00041">
    <property type="entry name" value="CUB"/>
    <property type="match status" value="1"/>
</dbReference>
<evidence type="ECO:0000256" key="2">
    <source>
        <dbReference type="ARBA" id="ARBA00023157"/>
    </source>
</evidence>
<dbReference type="Gene3D" id="2.60.120.290">
    <property type="entry name" value="Spermadhesin, CUB domain"/>
    <property type="match status" value="1"/>
</dbReference>
<evidence type="ECO:0000256" key="4">
    <source>
        <dbReference type="SAM" id="MobiDB-lite"/>
    </source>
</evidence>
<protein>
    <recommendedName>
        <fullName evidence="5">CUB domain-containing protein</fullName>
    </recommendedName>
</protein>
<dbReference type="OrthoDB" id="10524794at2759"/>
<feature type="domain" description="CUB" evidence="5">
    <location>
        <begin position="131"/>
        <end position="248"/>
    </location>
</feature>
<gene>
    <name evidence="6" type="ORF">FGIG_10356</name>
</gene>
<sequence length="323" mass="35987">MNDDDDDDEDDDDDLDSPTTQDCSNPISVLPFVKITWPPLDKTLPSDLYKSATNCSSRGQTNRVKVYHIPVGPLICQPELQATAAGNEVNIPGNDYFIPTGYSCTQVIKASAKKSIQLLFHDFQLKRRDRCINVSQYTYRATRIPNTLQIPSVDTVLPNNFSCDYVIEAQIGKQVHWNFTKFKLGKTATDCSKQQVLISTSLDTDRPMIFCGPDLPRNYTNLTTRLVVKVTGSEFSPDDGFTLEYSSGQGLRTVLLTLRGGGGGDKIQLNKSKDHEMWSSQKADQREMAESECFNPDSHRSTTTGVPALVHTRIRPVRKSGLT</sequence>
<feature type="compositionally biased region" description="Polar residues" evidence="4">
    <location>
        <begin position="17"/>
        <end position="26"/>
    </location>
</feature>
<organism evidence="6 7">
    <name type="scientific">Fasciola gigantica</name>
    <name type="common">Giant liver fluke</name>
    <dbReference type="NCBI Taxonomy" id="46835"/>
    <lineage>
        <taxon>Eukaryota</taxon>
        <taxon>Metazoa</taxon>
        <taxon>Spiralia</taxon>
        <taxon>Lophotrochozoa</taxon>
        <taxon>Platyhelminthes</taxon>
        <taxon>Trematoda</taxon>
        <taxon>Digenea</taxon>
        <taxon>Plagiorchiida</taxon>
        <taxon>Echinostomata</taxon>
        <taxon>Echinostomatoidea</taxon>
        <taxon>Fasciolidae</taxon>
        <taxon>Fasciola</taxon>
    </lineage>
</organism>
<evidence type="ECO:0000256" key="3">
    <source>
        <dbReference type="PROSITE-ProRule" id="PRU00059"/>
    </source>
</evidence>
<keyword evidence="2" id="KW-1015">Disulfide bond</keyword>
<feature type="region of interest" description="Disordered" evidence="4">
    <location>
        <begin position="1"/>
        <end position="26"/>
    </location>
</feature>
<dbReference type="EMBL" id="SUNJ01014217">
    <property type="protein sequence ID" value="TPP56667.1"/>
    <property type="molecule type" value="Genomic_DNA"/>
</dbReference>
<evidence type="ECO:0000256" key="1">
    <source>
        <dbReference type="ARBA" id="ARBA00022737"/>
    </source>
</evidence>
<dbReference type="Proteomes" id="UP000316759">
    <property type="component" value="Unassembled WGS sequence"/>
</dbReference>
<name>A0A504YFV2_FASGI</name>
<dbReference type="PANTHER" id="PTHR24251">
    <property type="entry name" value="OVOCHYMASE-RELATED"/>
    <property type="match status" value="1"/>
</dbReference>
<keyword evidence="1" id="KW-0677">Repeat</keyword>
<dbReference type="InterPro" id="IPR035914">
    <property type="entry name" value="Sperma_CUB_dom_sf"/>
</dbReference>
<accession>A0A504YFV2</accession>
<evidence type="ECO:0000313" key="6">
    <source>
        <dbReference type="EMBL" id="TPP56667.1"/>
    </source>
</evidence>
<comment type="caution">
    <text evidence="6">The sequence shown here is derived from an EMBL/GenBank/DDBJ whole genome shotgun (WGS) entry which is preliminary data.</text>
</comment>
<evidence type="ECO:0000259" key="5">
    <source>
        <dbReference type="PROSITE" id="PS01180"/>
    </source>
</evidence>
<dbReference type="SUPFAM" id="SSF49854">
    <property type="entry name" value="Spermadhesin, CUB domain"/>
    <property type="match status" value="1"/>
</dbReference>
<reference evidence="6 7" key="1">
    <citation type="submission" date="2019-04" db="EMBL/GenBank/DDBJ databases">
        <title>Annotation for the trematode Fasciola gigantica.</title>
        <authorList>
            <person name="Choi Y.-J."/>
        </authorList>
    </citation>
    <scope>NUCLEOTIDE SEQUENCE [LARGE SCALE GENOMIC DNA]</scope>
    <source>
        <strain evidence="6">Uganda_cow_1</strain>
    </source>
</reference>
<comment type="caution">
    <text evidence="3">Lacks conserved residue(s) required for the propagation of feature annotation.</text>
</comment>
<dbReference type="Pfam" id="PF00431">
    <property type="entry name" value="CUB"/>
    <property type="match status" value="1"/>
</dbReference>
<proteinExistence type="predicted"/>
<dbReference type="SMART" id="SM00042">
    <property type="entry name" value="CUB"/>
    <property type="match status" value="1"/>
</dbReference>
<dbReference type="InterPro" id="IPR000859">
    <property type="entry name" value="CUB_dom"/>
</dbReference>
<dbReference type="PROSITE" id="PS01180">
    <property type="entry name" value="CUB"/>
    <property type="match status" value="1"/>
</dbReference>
<dbReference type="AlphaFoldDB" id="A0A504YFV2"/>
<keyword evidence="7" id="KW-1185">Reference proteome</keyword>
<evidence type="ECO:0000313" key="7">
    <source>
        <dbReference type="Proteomes" id="UP000316759"/>
    </source>
</evidence>